<keyword evidence="2" id="KW-1185">Reference proteome</keyword>
<organism evidence="1 2">
    <name type="scientific">Pseudovibrio brasiliensis</name>
    <dbReference type="NCBI Taxonomy" id="1898042"/>
    <lineage>
        <taxon>Bacteria</taxon>
        <taxon>Pseudomonadati</taxon>
        <taxon>Pseudomonadota</taxon>
        <taxon>Alphaproteobacteria</taxon>
        <taxon>Hyphomicrobiales</taxon>
        <taxon>Stappiaceae</taxon>
        <taxon>Pseudovibrio</taxon>
    </lineage>
</organism>
<sequence length="509" mass="57298">MPVSNLTQGQEVWLAQVYKQLHWQLPDHSSLNEGLEDDSNLTAKEECKRLGQRLSKLDKGSRAVVNKGDHLLTDEDEEAFWEIGERLFKTVQRAKKLHGTLEQEDEPDNTELKSYLTAVQDLSAKMEEVAQNSFAKADELINTTLYAQVEDFRRTVFQTEAKRDELESWGVDLSEFDKAYEAANDTLTKMTTAVHGHDYNVLKKLVEKSSEMAGAFEASYQRIADEPERIAAEAAGRLRQISAGRLALEERLSGLEEAPALLELFQSLSQQLQTAEQNAQKSIGAENGRRLREQLSLCEQLDHDLKQAWLKASAQAQTFDDATDVTGEALHHIEELKGKLELAEQRLPDMKAGWAESGQYESILSACRDQLKQAQASLIASDVQEAKTKLEAIPPKLKECDHLVAQMQRYQSEVAAQLDRLTQDAEPWFNRLKDCEKLFEFGIDAAKYYRAFEREIIILNNNITLAEKHVDDGNTLLAAEAVATGEDNLKMLISKGEAALQHLHDKESS</sequence>
<evidence type="ECO:0000313" key="2">
    <source>
        <dbReference type="Proteomes" id="UP000680706"/>
    </source>
</evidence>
<evidence type="ECO:0000313" key="1">
    <source>
        <dbReference type="EMBL" id="QUS57171.1"/>
    </source>
</evidence>
<evidence type="ECO:0008006" key="3">
    <source>
        <dbReference type="Google" id="ProtNLM"/>
    </source>
</evidence>
<name>A0ABX8ATZ6_9HYPH</name>
<dbReference type="RefSeq" id="WP_075698242.1">
    <property type="nucleotide sequence ID" value="NZ_CP074126.1"/>
</dbReference>
<dbReference type="EMBL" id="CP074126">
    <property type="protein sequence ID" value="QUS57171.1"/>
    <property type="molecule type" value="Genomic_DNA"/>
</dbReference>
<reference evidence="1 2" key="1">
    <citation type="journal article" date="2021" name="Angew. Chem. Int. Ed. Engl.">
        <title>A novel family of nonribosomal peptides modulate collective behavior in Pseudovibrio bacteria isolated from marine sponges.</title>
        <authorList>
            <person name="Ioca L.P."/>
            <person name="Dai Y."/>
            <person name="Kunakom S."/>
            <person name="Diaz-Espinosa J."/>
            <person name="Krunic A."/>
            <person name="Crnkovic C.M."/>
            <person name="Orjala J."/>
            <person name="Sanchez L.M."/>
            <person name="Ferreira A.G."/>
            <person name="Berlinck R.G.S."/>
            <person name="Eustaquio A.S."/>
        </authorList>
    </citation>
    <scope>NUCLEOTIDE SEQUENCE [LARGE SCALE GENOMIC DNA]</scope>
    <source>
        <strain evidence="1 2">Ab134</strain>
    </source>
</reference>
<proteinExistence type="predicted"/>
<gene>
    <name evidence="1" type="ORF">KGB56_07210</name>
</gene>
<protein>
    <recommendedName>
        <fullName evidence="3">Chromosome partition protein Smc</fullName>
    </recommendedName>
</protein>
<accession>A0ABX8ATZ6</accession>
<dbReference type="Proteomes" id="UP000680706">
    <property type="component" value="Chromosome"/>
</dbReference>